<dbReference type="Proteomes" id="UP000196475">
    <property type="component" value="Unassembled WGS sequence"/>
</dbReference>
<dbReference type="InterPro" id="IPR032693">
    <property type="entry name" value="YtkA-like_dom"/>
</dbReference>
<organism evidence="3 4">
    <name type="scientific">Bacillus thermozeamaize</name>
    <dbReference type="NCBI Taxonomy" id="230954"/>
    <lineage>
        <taxon>Bacteria</taxon>
        <taxon>Bacillati</taxon>
        <taxon>Bacillota</taxon>
        <taxon>Bacilli</taxon>
        <taxon>Bacillales</taxon>
        <taxon>Bacillaceae</taxon>
        <taxon>Bacillus</taxon>
    </lineage>
</organism>
<dbReference type="InterPro" id="IPR013783">
    <property type="entry name" value="Ig-like_fold"/>
</dbReference>
<dbReference type="EMBL" id="LZRT01000009">
    <property type="protein sequence ID" value="OUM90909.1"/>
    <property type="molecule type" value="Genomic_DNA"/>
</dbReference>
<dbReference type="Pfam" id="PF13115">
    <property type="entry name" value="YtkA"/>
    <property type="match status" value="2"/>
</dbReference>
<dbReference type="AlphaFoldDB" id="A0A1Y3Q2Z3"/>
<reference evidence="4" key="1">
    <citation type="submission" date="2016-06" db="EMBL/GenBank/DDBJ databases">
        <authorList>
            <person name="Nascimento L."/>
            <person name="Pereira R.V."/>
            <person name="Martins L.F."/>
            <person name="Quaggio R.B."/>
            <person name="Silva A.M."/>
            <person name="Setubal J.C."/>
        </authorList>
    </citation>
    <scope>NUCLEOTIDE SEQUENCE [LARGE SCALE GENOMIC DNA]</scope>
</reference>
<feature type="domain" description="YtkA-like" evidence="2">
    <location>
        <begin position="41"/>
        <end position="122"/>
    </location>
</feature>
<dbReference type="PROSITE" id="PS51257">
    <property type="entry name" value="PROKAR_LIPOPROTEIN"/>
    <property type="match status" value="1"/>
</dbReference>
<gene>
    <name evidence="3" type="ORF">BAA01_00315</name>
</gene>
<dbReference type="Gene3D" id="2.60.40.10">
    <property type="entry name" value="Immunoglobulins"/>
    <property type="match status" value="1"/>
</dbReference>
<evidence type="ECO:0000313" key="4">
    <source>
        <dbReference type="Proteomes" id="UP000196475"/>
    </source>
</evidence>
<name>A0A1Y3Q2Z3_9BACI</name>
<feature type="compositionally biased region" description="Basic and acidic residues" evidence="1">
    <location>
        <begin position="149"/>
        <end position="164"/>
    </location>
</feature>
<feature type="region of interest" description="Disordered" evidence="1">
    <location>
        <begin position="144"/>
        <end position="177"/>
    </location>
</feature>
<evidence type="ECO:0000256" key="1">
    <source>
        <dbReference type="SAM" id="MobiDB-lite"/>
    </source>
</evidence>
<feature type="domain" description="YtkA-like" evidence="2">
    <location>
        <begin position="168"/>
        <end position="248"/>
    </location>
</feature>
<evidence type="ECO:0000313" key="3">
    <source>
        <dbReference type="EMBL" id="OUM90909.1"/>
    </source>
</evidence>
<accession>A0A1Y3Q2Z3</accession>
<comment type="caution">
    <text evidence="3">The sequence shown here is derived from an EMBL/GenBank/DDBJ whole genome shotgun (WGS) entry which is preliminary data.</text>
</comment>
<sequence length="265" mass="29603">MRKQRSVVMLGLVTMLAWLLMACGNVHEPSEGEHKLGNPSEPVMVEFVTAADSLEPNKDVKLQVKVTQGGNAVSDADEVIFEIWKEGNKEGAEKIPAHHEGDGIYSIAYRFPESGNYEVIAHVTARGMHTMPQQTFHVGGVTKENGQQADEHQADDQKQMEQGHHQHGSGDLSIDFKKPDGIRANQEVKLTARLQKAKQPLTGAEVTFEYWRNGEKKHTYLETTEVEPGTYQAKVAFEKPGSFQVKIHVKKGELHEHQESTIHVH</sequence>
<protein>
    <recommendedName>
        <fullName evidence="2">YtkA-like domain-containing protein</fullName>
    </recommendedName>
</protein>
<proteinExistence type="predicted"/>
<evidence type="ECO:0000259" key="2">
    <source>
        <dbReference type="Pfam" id="PF13115"/>
    </source>
</evidence>